<dbReference type="AlphaFoldDB" id="A0A0G1WNW2"/>
<gene>
    <name evidence="1" type="primary">glgP</name>
    <name evidence="1" type="ORF">UY22_C0040G0013</name>
</gene>
<accession>A0A0G1WNW2</accession>
<comment type="caution">
    <text evidence="1">The sequence shown here is derived from an EMBL/GenBank/DDBJ whole genome shotgun (WGS) entry which is preliminary data.</text>
</comment>
<evidence type="ECO:0000313" key="2">
    <source>
        <dbReference type="Proteomes" id="UP000034877"/>
    </source>
</evidence>
<dbReference type="GO" id="GO:0004645">
    <property type="term" value="F:1,4-alpha-oligoglucan phosphorylase activity"/>
    <property type="evidence" value="ECO:0007669"/>
    <property type="project" value="UniProtKB-EC"/>
</dbReference>
<dbReference type="EMBL" id="LCPE01000040">
    <property type="protein sequence ID" value="KKU92033.1"/>
    <property type="molecule type" value="Genomic_DNA"/>
</dbReference>
<keyword evidence="1" id="KW-0808">Transferase</keyword>
<name>A0A0G1WNW2_9BACT</name>
<dbReference type="EC" id="2.4.1.1" evidence="1"/>
<evidence type="ECO:0000313" key="1">
    <source>
        <dbReference type="EMBL" id="KKU92033.1"/>
    </source>
</evidence>
<reference evidence="1 2" key="1">
    <citation type="journal article" date="2015" name="Nature">
        <title>rRNA introns, odd ribosomes, and small enigmatic genomes across a large radiation of phyla.</title>
        <authorList>
            <person name="Brown C.T."/>
            <person name="Hug L.A."/>
            <person name="Thomas B.C."/>
            <person name="Sharon I."/>
            <person name="Castelle C.J."/>
            <person name="Singh A."/>
            <person name="Wilkins M.J."/>
            <person name="Williams K.H."/>
            <person name="Banfield J.F."/>
        </authorList>
    </citation>
    <scope>NUCLEOTIDE SEQUENCE [LARGE SCALE GENOMIC DNA]</scope>
</reference>
<sequence>GWVLPEEGINTEIYRLISEQIAPLYYQRDASGTPVEWVVRMEKTIRLVEDNFTSARMLKDYREKLYSY</sequence>
<feature type="non-terminal residue" evidence="1">
    <location>
        <position position="1"/>
    </location>
</feature>
<keyword evidence="1" id="KW-0328">Glycosyltransferase</keyword>
<organism evidence="1 2">
    <name type="scientific">Candidatus Amesbacteria bacterium GW2011_GWC1_48_10</name>
    <dbReference type="NCBI Taxonomy" id="1618365"/>
    <lineage>
        <taxon>Bacteria</taxon>
        <taxon>Candidatus Amesiibacteriota</taxon>
    </lineage>
</organism>
<dbReference type="Proteomes" id="UP000034877">
    <property type="component" value="Unassembled WGS sequence"/>
</dbReference>
<protein>
    <submittedName>
        <fullName evidence="1">Alpha-glucan phosphorylase, starch phosphorylase</fullName>
        <ecNumber evidence="1">2.4.1.1</ecNumber>
    </submittedName>
</protein>
<dbReference type="SUPFAM" id="SSF53756">
    <property type="entry name" value="UDP-Glycosyltransferase/glycogen phosphorylase"/>
    <property type="match status" value="1"/>
</dbReference>
<proteinExistence type="predicted"/>